<dbReference type="OrthoDB" id="3333873at2"/>
<dbReference type="RefSeq" id="WP_144250693.1">
    <property type="nucleotide sequence ID" value="NZ_VLPK01000007.1"/>
</dbReference>
<dbReference type="Proteomes" id="UP000318733">
    <property type="component" value="Unassembled WGS sequence"/>
</dbReference>
<organism evidence="2 3">
    <name type="scientific">Mucilaginibacter corticis</name>
    <dbReference type="NCBI Taxonomy" id="2597670"/>
    <lineage>
        <taxon>Bacteria</taxon>
        <taxon>Pseudomonadati</taxon>
        <taxon>Bacteroidota</taxon>
        <taxon>Sphingobacteriia</taxon>
        <taxon>Sphingobacteriales</taxon>
        <taxon>Sphingobacteriaceae</taxon>
        <taxon>Mucilaginibacter</taxon>
    </lineage>
</organism>
<dbReference type="InterPro" id="IPR039448">
    <property type="entry name" value="Beta_helix"/>
</dbReference>
<feature type="domain" description="Right handed beta helix" evidence="1">
    <location>
        <begin position="237"/>
        <end position="396"/>
    </location>
</feature>
<keyword evidence="3" id="KW-1185">Reference proteome</keyword>
<protein>
    <submittedName>
        <fullName evidence="2">Right-handed parallel beta-helix repeat-containing protein</fullName>
    </submittedName>
</protein>
<evidence type="ECO:0000313" key="3">
    <source>
        <dbReference type="Proteomes" id="UP000318733"/>
    </source>
</evidence>
<dbReference type="AlphaFoldDB" id="A0A556M927"/>
<dbReference type="SUPFAM" id="SSF51126">
    <property type="entry name" value="Pectin lyase-like"/>
    <property type="match status" value="2"/>
</dbReference>
<dbReference type="InterPro" id="IPR011050">
    <property type="entry name" value="Pectin_lyase_fold/virulence"/>
</dbReference>
<dbReference type="EMBL" id="VLPK01000007">
    <property type="protein sequence ID" value="TSJ36402.1"/>
    <property type="molecule type" value="Genomic_DNA"/>
</dbReference>
<reference evidence="2 3" key="1">
    <citation type="submission" date="2019-07" db="EMBL/GenBank/DDBJ databases">
        <authorList>
            <person name="Huq M.A."/>
        </authorList>
    </citation>
    <scope>NUCLEOTIDE SEQUENCE [LARGE SCALE GENOMIC DNA]</scope>
    <source>
        <strain evidence="2 3">MAH-19</strain>
    </source>
</reference>
<dbReference type="Gene3D" id="2.160.20.10">
    <property type="entry name" value="Single-stranded right-handed beta-helix, Pectin lyase-like"/>
    <property type="match status" value="1"/>
</dbReference>
<evidence type="ECO:0000313" key="2">
    <source>
        <dbReference type="EMBL" id="TSJ36402.1"/>
    </source>
</evidence>
<gene>
    <name evidence="2" type="ORF">FO440_23155</name>
</gene>
<dbReference type="Pfam" id="PF13229">
    <property type="entry name" value="Beta_helix"/>
    <property type="match status" value="1"/>
</dbReference>
<accession>A0A556M927</accession>
<dbReference type="InterPro" id="IPR006626">
    <property type="entry name" value="PbH1"/>
</dbReference>
<evidence type="ECO:0000259" key="1">
    <source>
        <dbReference type="Pfam" id="PF13229"/>
    </source>
</evidence>
<name>A0A556M927_9SPHI</name>
<comment type="caution">
    <text evidence="2">The sequence shown here is derived from an EMBL/GenBank/DDBJ whole genome shotgun (WGS) entry which is preliminary data.</text>
</comment>
<dbReference type="InterPro" id="IPR012334">
    <property type="entry name" value="Pectin_lyas_fold"/>
</dbReference>
<sequence>MGPIINKLLLIIAFIWTTAYGNSLAAKTYYIDPHGSDSNDGTSGRTPWADFAPVNARTFHAGDEILLKRGGIWYTQLTINGSGKADQFIRIGTYGKGERPKIQRSGNPADRCIRLNNPAYLLLSGIEVCNGGAGIVLFYDHSYHNRSVYITDVVAHDFKGLPAKLQGDRVSWSYGIGITGVEDTPNDQTRVLTDFKITHTEVYRTGAGIAIDWGNHHCVDGAQALSNKFAEIQYADLNIHDNTVDPISFVSLFITSTTNCTVRNSVIENGTKYAASGTGAIQVMYTKNVVLKNVTVNNTAFNSCPDNVAVDFECDNENPTIVDCTFKHNAGPAIEFLATPGNLKSATRNAVITNCTFIGNDWAGKQGGYQIAVVDWEKGQTPTAKILNNKYNNSKGTRFFGGTGNTTKIDLIGNLNMGDPEKKPEIIKDWKFDDPGNFQNWKNGAYSNGIGMLQVSHGLLRGVITGVDPSIAWADPNGLRIDSATFLRIILKNSTAARYGQIYFLTAMDTIPDEKKHLDFWLFEDREKFHTYDIYMSTLKNWKGKLIQLRIDPEQGKSVGFFEIKQISLLRK</sequence>
<proteinExistence type="predicted"/>
<dbReference type="SMART" id="SM00710">
    <property type="entry name" value="PbH1"/>
    <property type="match status" value="7"/>
</dbReference>